<reference evidence="2 3" key="1">
    <citation type="submission" date="2020-10" db="EMBL/GenBank/DDBJ databases">
        <title>The genome sequence of Chitinilyticum litopenaei 4Y14.</title>
        <authorList>
            <person name="Liu Y."/>
        </authorList>
    </citation>
    <scope>NUCLEOTIDE SEQUENCE [LARGE SCALE GENOMIC DNA]</scope>
    <source>
        <strain evidence="2 3">4Y14</strain>
    </source>
</reference>
<organism evidence="2 3">
    <name type="scientific">Chitinilyticum piscinae</name>
    <dbReference type="NCBI Taxonomy" id="2866724"/>
    <lineage>
        <taxon>Bacteria</taxon>
        <taxon>Pseudomonadati</taxon>
        <taxon>Pseudomonadota</taxon>
        <taxon>Betaproteobacteria</taxon>
        <taxon>Neisseriales</taxon>
        <taxon>Chitinibacteraceae</taxon>
        <taxon>Chitinilyticum</taxon>
    </lineage>
</organism>
<dbReference type="EMBL" id="JADFUA010000001">
    <property type="protein sequence ID" value="MBE9607973.1"/>
    <property type="molecule type" value="Genomic_DNA"/>
</dbReference>
<dbReference type="RefSeq" id="WP_194114480.1">
    <property type="nucleotide sequence ID" value="NZ_JADFUA010000001.1"/>
</dbReference>
<comment type="caution">
    <text evidence="2">The sequence shown here is derived from an EMBL/GenBank/DDBJ whole genome shotgun (WGS) entry which is preliminary data.</text>
</comment>
<evidence type="ECO:0000313" key="3">
    <source>
        <dbReference type="Proteomes" id="UP000604481"/>
    </source>
</evidence>
<evidence type="ECO:0000256" key="1">
    <source>
        <dbReference type="SAM" id="Phobius"/>
    </source>
</evidence>
<keyword evidence="1" id="KW-0812">Transmembrane</keyword>
<keyword evidence="1" id="KW-0472">Membrane</keyword>
<protein>
    <submittedName>
        <fullName evidence="2">Uncharacterized protein</fullName>
    </submittedName>
</protein>
<keyword evidence="1" id="KW-1133">Transmembrane helix</keyword>
<sequence length="114" mass="12800">MAQPGVFLDVILPICIVTGLAGFLLYALVSRLLYDYVDEHYNDMLDKPKGSLYADPEELGAYMGSIWLLTRTGRFRRILSRPVRVLFWLNGLIGALMVGSTLIICLAFLPGPWH</sequence>
<feature type="transmembrane region" description="Helical" evidence="1">
    <location>
        <begin position="85"/>
        <end position="109"/>
    </location>
</feature>
<accession>A0A8J7FYC9</accession>
<name>A0A8J7FYC9_9NEIS</name>
<proteinExistence type="predicted"/>
<feature type="transmembrane region" description="Helical" evidence="1">
    <location>
        <begin position="6"/>
        <end position="29"/>
    </location>
</feature>
<gene>
    <name evidence="2" type="ORF">INR99_01300</name>
</gene>
<evidence type="ECO:0000313" key="2">
    <source>
        <dbReference type="EMBL" id="MBE9607973.1"/>
    </source>
</evidence>
<keyword evidence="3" id="KW-1185">Reference proteome</keyword>
<dbReference type="AlphaFoldDB" id="A0A8J7FYC9"/>
<dbReference type="Proteomes" id="UP000604481">
    <property type="component" value="Unassembled WGS sequence"/>
</dbReference>